<gene>
    <name evidence="2" type="ORF">WHI96_19350</name>
</gene>
<feature type="region of interest" description="Disordered" evidence="1">
    <location>
        <begin position="260"/>
        <end position="284"/>
    </location>
</feature>
<protein>
    <recommendedName>
        <fullName evidence="4">Helicase XPB/Ssl2 N-terminal domain-containing protein</fullName>
    </recommendedName>
</protein>
<keyword evidence="3" id="KW-1185">Reference proteome</keyword>
<name>A0ABV1JYC1_9PSEU</name>
<evidence type="ECO:0000313" key="3">
    <source>
        <dbReference type="Proteomes" id="UP001464923"/>
    </source>
</evidence>
<comment type="caution">
    <text evidence="2">The sequence shown here is derived from an EMBL/GenBank/DDBJ whole genome shotgun (WGS) entry which is preliminary data.</text>
</comment>
<proteinExistence type="predicted"/>
<dbReference type="EMBL" id="JBEDNP010000011">
    <property type="protein sequence ID" value="MEQ3540970.1"/>
    <property type="molecule type" value="Genomic_DNA"/>
</dbReference>
<evidence type="ECO:0008006" key="4">
    <source>
        <dbReference type="Google" id="ProtNLM"/>
    </source>
</evidence>
<reference evidence="2 3" key="1">
    <citation type="submission" date="2024-03" db="EMBL/GenBank/DDBJ databases">
        <title>Draft genome sequence of Pseudonocardia tropica JCM 19149.</title>
        <authorList>
            <person name="Butdee W."/>
            <person name="Duangmal K."/>
        </authorList>
    </citation>
    <scope>NUCLEOTIDE SEQUENCE [LARGE SCALE GENOMIC DNA]</scope>
    <source>
        <strain evidence="2 3">JCM 19149</strain>
    </source>
</reference>
<evidence type="ECO:0000256" key="1">
    <source>
        <dbReference type="SAM" id="MobiDB-lite"/>
    </source>
</evidence>
<dbReference type="RefSeq" id="WP_345640735.1">
    <property type="nucleotide sequence ID" value="NZ_BAABLY010000004.1"/>
</dbReference>
<accession>A0ABV1JYC1</accession>
<dbReference type="Proteomes" id="UP001464923">
    <property type="component" value="Unassembled WGS sequence"/>
</dbReference>
<sequence length="354" mass="38446">MTEEPSVDQLADYLRGTGWIDTGLMWRGAGIWALDSLEVLLPGSSGVEDFPQRVSELLRTVSRAEGRPADEVRRALRHPAVDEITVRRDSTLTISEGASALQGLRSFIRESARAVSEGPHLRFPKGEPRPVRDLLDAVDLGPGPQDLPGFSLLLDVRGHLGRPSHRAVSLQVRDAARALAETVGNGGASFEDVALQGVSLECCSALARLAGEDDEAFEFSFRWAMRVPGLDRPVADGRVEKIGFAAGSGEGLRTGMRRLSRSGVSGPARAAGMVDGLHDEPGSDDRWRARLSGEVAPAHGARRGRTIWVRFPDQATYERVVRRYDRSRPVRVRGELTSRDGRIELMVDNSGGAS</sequence>
<evidence type="ECO:0000313" key="2">
    <source>
        <dbReference type="EMBL" id="MEQ3540970.1"/>
    </source>
</evidence>
<organism evidence="2 3">
    <name type="scientific">Pseudonocardia tropica</name>
    <dbReference type="NCBI Taxonomy" id="681289"/>
    <lineage>
        <taxon>Bacteria</taxon>
        <taxon>Bacillati</taxon>
        <taxon>Actinomycetota</taxon>
        <taxon>Actinomycetes</taxon>
        <taxon>Pseudonocardiales</taxon>
        <taxon>Pseudonocardiaceae</taxon>
        <taxon>Pseudonocardia</taxon>
    </lineage>
</organism>